<dbReference type="OrthoDB" id="9758297at2"/>
<keyword evidence="1" id="KW-0812">Transmembrane</keyword>
<dbReference type="Gene3D" id="3.30.70.1430">
    <property type="entry name" value="Multidrug efflux transporter AcrB pore domain"/>
    <property type="match status" value="2"/>
</dbReference>
<dbReference type="InterPro" id="IPR001036">
    <property type="entry name" value="Acrflvin-R"/>
</dbReference>
<evidence type="ECO:0000313" key="2">
    <source>
        <dbReference type="EMBL" id="QDE39260.1"/>
    </source>
</evidence>
<dbReference type="Gene3D" id="3.30.70.1320">
    <property type="entry name" value="Multidrug efflux transporter AcrB pore domain like"/>
    <property type="match status" value="1"/>
</dbReference>
<feature type="transmembrane region" description="Helical" evidence="1">
    <location>
        <begin position="951"/>
        <end position="973"/>
    </location>
</feature>
<feature type="transmembrane region" description="Helical" evidence="1">
    <location>
        <begin position="382"/>
        <end position="403"/>
    </location>
</feature>
<dbReference type="SUPFAM" id="SSF82714">
    <property type="entry name" value="Multidrug efflux transporter AcrB TolC docking domain, DN and DC subdomains"/>
    <property type="match status" value="2"/>
</dbReference>
<organism evidence="2 3">
    <name type="scientific">Luteibacter pinisoli</name>
    <dbReference type="NCBI Taxonomy" id="2589080"/>
    <lineage>
        <taxon>Bacteria</taxon>
        <taxon>Pseudomonadati</taxon>
        <taxon>Pseudomonadota</taxon>
        <taxon>Gammaproteobacteria</taxon>
        <taxon>Lysobacterales</taxon>
        <taxon>Rhodanobacteraceae</taxon>
        <taxon>Luteibacter</taxon>
    </lineage>
</organism>
<dbReference type="Gene3D" id="3.30.2090.10">
    <property type="entry name" value="Multidrug efflux transporter AcrB TolC docking domain, DN and DC subdomains"/>
    <property type="match status" value="2"/>
</dbReference>
<dbReference type="RefSeq" id="WP_139981606.1">
    <property type="nucleotide sequence ID" value="NZ_CP041046.1"/>
</dbReference>
<feature type="transmembrane region" description="Helical" evidence="1">
    <location>
        <begin position="877"/>
        <end position="897"/>
    </location>
</feature>
<feature type="transmembrane region" description="Helical" evidence="1">
    <location>
        <begin position="429"/>
        <end position="449"/>
    </location>
</feature>
<dbReference type="KEGG" id="lpy:FIV34_08635"/>
<keyword evidence="1" id="KW-0472">Membrane</keyword>
<keyword evidence="1" id="KW-1133">Transmembrane helix</keyword>
<dbReference type="PANTHER" id="PTHR32063:SF0">
    <property type="entry name" value="SWARMING MOTILITY PROTEIN SWRC"/>
    <property type="match status" value="1"/>
</dbReference>
<sequence length="1012" mass="107188">MRTATFLGRHAATLVLLAVMLAAMGTVAALNLPVGLFPQVSFPRIVVDLSAGDRPADTTSLLVTRPVEDAIRSVPGVNSVRSETSRGEAQISIDFGWGRDMIASTLLVDAAIASTMPDLPAGTRYDVRRMDPTVFPIISYALRGDGLSPVALRDFAEYRIAPMLAAVPGLARVDVQGGQTAEIQVEMDAHALAAHGLSMADVTTAIAAANQVNAVGRIQDHHKLFLVVANDPMKDVKAVAAVPLPTAGGGRTTVGDVARVSMGVAPEWTRVAEDGRPAVLLNVYEQPDGNAVRIAAAVRKKLDRLPLPPGVTLKNWYDQSDLVTASASSVRDAIGIGLLLAAGVLFAFLRSGRLVVIVFVVVPAILASAILCLDVLDLSFNIMTLGGMAAAVGLVIDDVMVMVEHIARRVAKTDDTGRAHAIYTAAREFFVPLSGSSLATLIVFVPLAFLDGVTGAFSRALSVTMGCTLIVSWIMTAFVVPVLAARLSNAASWRHVPARWEKRFDRLHGAVFGIAFRRPWLVVMAVVAMLGVGVLSYAHVPTGFMPEADEGGFVLDYYTAPGTSIVGTEREVAQVESLLRMDPDIETFSRRLGTGLGGDLGQSYHGDFFIKLKADHAAHTVDVMNDVRDRILHNVPGVQVEVAQLMEDLIGDLTAVPQPIEVKLYGDDVATLLPLAGRVAAALEKLNGLVDVKSGAQVAGDALDVRIDADAALVEGVTVEAVSQAISDGLAGVVATELPGAVKTIGVRVGGLGARGWQIHDLLALPVRAADGHLFPLSRVAQVIPVAGQPQITREDLQTMVPVTARIESGGIASAVSRVRAELARPGMLPPGVRYELGGLYQQQQVAFAGLRKVFAAALGAEFILLMFLYRRTRIALLVIGASLVSASAVFAGLWIAGVDLNITAMMGLTMVLGIATEMAIFLISEYMALGERLGWRSAMRRAVRNRLRPITMTTLAAILTLLPLVLALGRGADMQQPLAVAIVAGLLLQFPMVLVVLPVAVHAAMRRTHLP</sequence>
<evidence type="ECO:0000313" key="3">
    <source>
        <dbReference type="Proteomes" id="UP000316093"/>
    </source>
</evidence>
<evidence type="ECO:0000256" key="1">
    <source>
        <dbReference type="SAM" id="Phobius"/>
    </source>
</evidence>
<dbReference type="SUPFAM" id="SSF82693">
    <property type="entry name" value="Multidrug efflux transporter AcrB pore domain, PN1, PN2, PC1 and PC2 subdomains"/>
    <property type="match status" value="3"/>
</dbReference>
<dbReference type="SUPFAM" id="SSF82866">
    <property type="entry name" value="Multidrug efflux transporter AcrB transmembrane domain"/>
    <property type="match status" value="2"/>
</dbReference>
<protein>
    <submittedName>
        <fullName evidence="2">Efflux RND transporter permease subunit</fullName>
    </submittedName>
</protein>
<reference evidence="2 3" key="1">
    <citation type="submission" date="2019-06" db="EMBL/GenBank/DDBJ databases">
        <title>A complete genome sequence for Luteibacter pinisoli MAH-14.</title>
        <authorList>
            <person name="Baltrus D.A."/>
        </authorList>
    </citation>
    <scope>NUCLEOTIDE SEQUENCE [LARGE SCALE GENOMIC DNA]</scope>
    <source>
        <strain evidence="2 3">MAH-14</strain>
    </source>
</reference>
<accession>A0A4Y5Z1R6</accession>
<keyword evidence="3" id="KW-1185">Reference proteome</keyword>
<dbReference type="PANTHER" id="PTHR32063">
    <property type="match status" value="1"/>
</dbReference>
<gene>
    <name evidence="2" type="ORF">FIV34_08635</name>
</gene>
<dbReference type="EMBL" id="CP041046">
    <property type="protein sequence ID" value="QDE39260.1"/>
    <property type="molecule type" value="Genomic_DNA"/>
</dbReference>
<dbReference type="AlphaFoldDB" id="A0A4Y5Z1R6"/>
<dbReference type="InterPro" id="IPR027463">
    <property type="entry name" value="AcrB_DN_DC_subdom"/>
</dbReference>
<name>A0A4Y5Z1R6_9GAMM</name>
<feature type="transmembrane region" description="Helical" evidence="1">
    <location>
        <begin position="850"/>
        <end position="870"/>
    </location>
</feature>
<dbReference type="Gene3D" id="1.20.1640.10">
    <property type="entry name" value="Multidrug efflux transporter AcrB transmembrane domain"/>
    <property type="match status" value="2"/>
</dbReference>
<feature type="transmembrane region" description="Helical" evidence="1">
    <location>
        <begin position="903"/>
        <end position="930"/>
    </location>
</feature>
<feature type="transmembrane region" description="Helical" evidence="1">
    <location>
        <begin position="461"/>
        <end position="484"/>
    </location>
</feature>
<dbReference type="GO" id="GO:0005886">
    <property type="term" value="C:plasma membrane"/>
    <property type="evidence" value="ECO:0007669"/>
    <property type="project" value="TreeGrafter"/>
</dbReference>
<feature type="transmembrane region" description="Helical" evidence="1">
    <location>
        <begin position="520"/>
        <end position="540"/>
    </location>
</feature>
<feature type="transmembrane region" description="Helical" evidence="1">
    <location>
        <begin position="979"/>
        <end position="1002"/>
    </location>
</feature>
<dbReference type="PRINTS" id="PR00702">
    <property type="entry name" value="ACRIFLAVINRP"/>
</dbReference>
<dbReference type="Pfam" id="PF00873">
    <property type="entry name" value="ACR_tran"/>
    <property type="match status" value="1"/>
</dbReference>
<proteinExistence type="predicted"/>
<dbReference type="Gene3D" id="3.30.70.1440">
    <property type="entry name" value="Multidrug efflux transporter AcrB pore domain"/>
    <property type="match status" value="1"/>
</dbReference>
<dbReference type="Proteomes" id="UP000316093">
    <property type="component" value="Chromosome"/>
</dbReference>
<dbReference type="GO" id="GO:0042910">
    <property type="term" value="F:xenobiotic transmembrane transporter activity"/>
    <property type="evidence" value="ECO:0007669"/>
    <property type="project" value="TreeGrafter"/>
</dbReference>
<feature type="transmembrane region" description="Helical" evidence="1">
    <location>
        <begin position="333"/>
        <end position="349"/>
    </location>
</feature>
<feature type="transmembrane region" description="Helical" evidence="1">
    <location>
        <begin position="354"/>
        <end position="376"/>
    </location>
</feature>